<organism evidence="1 2">
    <name type="scientific">Cupriavidus taiwanensis</name>
    <dbReference type="NCBI Taxonomy" id="164546"/>
    <lineage>
        <taxon>Bacteria</taxon>
        <taxon>Pseudomonadati</taxon>
        <taxon>Pseudomonadota</taxon>
        <taxon>Betaproteobacteria</taxon>
        <taxon>Burkholderiales</taxon>
        <taxon>Burkholderiaceae</taxon>
        <taxon>Cupriavidus</taxon>
    </lineage>
</organism>
<evidence type="ECO:0000313" key="1">
    <source>
        <dbReference type="EMBL" id="SPS02743.1"/>
    </source>
</evidence>
<dbReference type="Proteomes" id="UP000256805">
    <property type="component" value="Unassembled WGS sequence"/>
</dbReference>
<evidence type="ECO:0000313" key="2">
    <source>
        <dbReference type="Proteomes" id="UP000256805"/>
    </source>
</evidence>
<gene>
    <name evidence="1" type="ORF">CBM2634_U270007</name>
</gene>
<name>A0A375JFH6_9BURK</name>
<proteinExistence type="predicted"/>
<protein>
    <submittedName>
        <fullName evidence="1">Uncharacterized protein</fullName>
    </submittedName>
</protein>
<sequence length="48" mass="5719">MVFKIGKCPHVQRSGWGANERMKQTDLNLTCRRTRKRVFLDEMERVVP</sequence>
<reference evidence="1 2" key="1">
    <citation type="submission" date="2018-01" db="EMBL/GenBank/DDBJ databases">
        <authorList>
            <person name="Gaut B.S."/>
            <person name="Morton B.R."/>
            <person name="Clegg M.T."/>
            <person name="Duvall M.R."/>
        </authorList>
    </citation>
    <scope>NUCLEOTIDE SEQUENCE [LARGE SCALE GENOMIC DNA]</scope>
    <source>
        <strain evidence="1">Cupriavidus taiwanensis cmp 52</strain>
    </source>
</reference>
<dbReference type="EMBL" id="OVTA01000091">
    <property type="protein sequence ID" value="SPS02743.1"/>
    <property type="molecule type" value="Genomic_DNA"/>
</dbReference>
<accession>A0A375JFH6</accession>
<dbReference type="AlphaFoldDB" id="A0A375JFH6"/>